<dbReference type="InterPro" id="IPR027417">
    <property type="entry name" value="P-loop_NTPase"/>
</dbReference>
<dbReference type="InterPro" id="IPR003439">
    <property type="entry name" value="ABC_transporter-like_ATP-bd"/>
</dbReference>
<proteinExistence type="predicted"/>
<dbReference type="PROSITE" id="PS50893">
    <property type="entry name" value="ABC_TRANSPORTER_2"/>
    <property type="match status" value="1"/>
</dbReference>
<keyword evidence="2" id="KW-0547">Nucleotide-binding</keyword>
<keyword evidence="3 6" id="KW-0067">ATP-binding</keyword>
<evidence type="ECO:0000313" key="6">
    <source>
        <dbReference type="EMBL" id="WDE95947.1"/>
    </source>
</evidence>
<evidence type="ECO:0000256" key="4">
    <source>
        <dbReference type="SAM" id="MobiDB-lite"/>
    </source>
</evidence>
<evidence type="ECO:0000256" key="2">
    <source>
        <dbReference type="ARBA" id="ARBA00022741"/>
    </source>
</evidence>
<dbReference type="Proteomes" id="UP001214250">
    <property type="component" value="Chromosome 1"/>
</dbReference>
<evidence type="ECO:0000259" key="5">
    <source>
        <dbReference type="PROSITE" id="PS50893"/>
    </source>
</evidence>
<feature type="compositionally biased region" description="Polar residues" evidence="4">
    <location>
        <begin position="369"/>
        <end position="427"/>
    </location>
</feature>
<name>A0ABY7VQF8_9BACT</name>
<feature type="compositionally biased region" description="Polar residues" evidence="4">
    <location>
        <begin position="542"/>
        <end position="570"/>
    </location>
</feature>
<dbReference type="InterPro" id="IPR003593">
    <property type="entry name" value="AAA+_ATPase"/>
</dbReference>
<evidence type="ECO:0000256" key="1">
    <source>
        <dbReference type="ARBA" id="ARBA00022448"/>
    </source>
</evidence>
<feature type="compositionally biased region" description="Polar residues" evidence="4">
    <location>
        <begin position="489"/>
        <end position="499"/>
    </location>
</feature>
<dbReference type="SUPFAM" id="SSF52540">
    <property type="entry name" value="P-loop containing nucleoside triphosphate hydrolases"/>
    <property type="match status" value="1"/>
</dbReference>
<feature type="compositionally biased region" description="Low complexity" evidence="4">
    <location>
        <begin position="433"/>
        <end position="444"/>
    </location>
</feature>
<accession>A0ABY7VQF8</accession>
<dbReference type="RefSeq" id="WP_274149856.1">
    <property type="nucleotide sequence ID" value="NZ_CP117811.1"/>
</dbReference>
<dbReference type="EMBL" id="CP117811">
    <property type="protein sequence ID" value="WDE95947.1"/>
    <property type="molecule type" value="Genomic_DNA"/>
</dbReference>
<protein>
    <submittedName>
        <fullName evidence="6">ATP-binding cassette domain-containing protein</fullName>
    </submittedName>
</protein>
<feature type="compositionally biased region" description="Low complexity" evidence="4">
    <location>
        <begin position="287"/>
        <end position="301"/>
    </location>
</feature>
<organism evidence="6 7">
    <name type="scientific">Lentisphaera profundi</name>
    <dbReference type="NCBI Taxonomy" id="1658616"/>
    <lineage>
        <taxon>Bacteria</taxon>
        <taxon>Pseudomonadati</taxon>
        <taxon>Lentisphaerota</taxon>
        <taxon>Lentisphaeria</taxon>
        <taxon>Lentisphaerales</taxon>
        <taxon>Lentisphaeraceae</taxon>
        <taxon>Lentisphaera</taxon>
    </lineage>
</organism>
<dbReference type="PANTHER" id="PTHR42939:SF1">
    <property type="entry name" value="ABC TRANSPORTER ATP-BINDING PROTEIN ALBC-RELATED"/>
    <property type="match status" value="1"/>
</dbReference>
<feature type="domain" description="ABC transporter" evidence="5">
    <location>
        <begin position="8"/>
        <end position="242"/>
    </location>
</feature>
<sequence length="612" mass="65705">MSNEEFVIKGAGLQKTFKDFWGRPKVKAIQNIDITVPKGSIFGLLGPNGAGKSTLLKIILGHLYPTAGRIQVLGKDPRDVKIKQKMGYLPERSYLYKNLTATETLHYFGEILGLDKKQIKSRTEQLLEMVGLKNAIHRQVGQFSHGMTRRMGLAQALLNDPELLILDEPTAGLDPVGCREVKDLILTLGQRGKTILLTSHLLADVEDVADDLLMLFGGSVQASGKAKSLLQDQDKTRLEFPNVSKATLQKTLASLKTELPSTSINITSPNQSLEDYFLNLVRTSTAKGESTSGASAGSGVADYLKDDSDQSSESLVAGDRIQESGATKELNPQISQSNTEQKNSEPNNSKLNIQNSKLDTPGAADVPSAPTSVSTAGSTEFHSAPNSDLNLKESNPQISQNNTEPENSANSDLKPVPSNTTDESNPGTADVPSATTSVSTAGSTEFHSAPNSDLNSKESNPQISQNNTEKDTSANCQLPTDNSDLKPVLSNSTDESNPGTADVPSAPTSVSTAGSTEFHSEPNSNSENSDLKTVPSDLKPVLSNSTQTKFPDNCQLTTENFNQQADQNPTLPEDTPEAKALGSLPPVPKLGLSEHEQISIKMKKIKKHIHRT</sequence>
<dbReference type="InterPro" id="IPR051782">
    <property type="entry name" value="ABC_Transporter_VariousFunc"/>
</dbReference>
<gene>
    <name evidence="6" type="ORF">PQO03_09490</name>
</gene>
<reference evidence="6 7" key="1">
    <citation type="submission" date="2023-02" db="EMBL/GenBank/DDBJ databases">
        <title>Genome sequence of Lentisphaera profundi SAORIC-696.</title>
        <authorList>
            <person name="Kim e."/>
            <person name="Cho J.-C."/>
            <person name="Choi A."/>
            <person name="Kang I."/>
        </authorList>
    </citation>
    <scope>NUCLEOTIDE SEQUENCE [LARGE SCALE GENOMIC DNA]</scope>
    <source>
        <strain evidence="6 7">SAORIC-696</strain>
    </source>
</reference>
<evidence type="ECO:0000313" key="7">
    <source>
        <dbReference type="Proteomes" id="UP001214250"/>
    </source>
</evidence>
<keyword evidence="7" id="KW-1185">Reference proteome</keyword>
<evidence type="ECO:0000256" key="3">
    <source>
        <dbReference type="ARBA" id="ARBA00022840"/>
    </source>
</evidence>
<dbReference type="GO" id="GO:0005524">
    <property type="term" value="F:ATP binding"/>
    <property type="evidence" value="ECO:0007669"/>
    <property type="project" value="UniProtKB-KW"/>
</dbReference>
<dbReference type="Gene3D" id="3.40.50.300">
    <property type="entry name" value="P-loop containing nucleotide triphosphate hydrolases"/>
    <property type="match status" value="1"/>
</dbReference>
<dbReference type="Pfam" id="PF00005">
    <property type="entry name" value="ABC_tran"/>
    <property type="match status" value="1"/>
</dbReference>
<dbReference type="PANTHER" id="PTHR42939">
    <property type="entry name" value="ABC TRANSPORTER ATP-BINDING PROTEIN ALBC-RELATED"/>
    <property type="match status" value="1"/>
</dbReference>
<feature type="region of interest" description="Disordered" evidence="4">
    <location>
        <begin position="287"/>
        <end position="592"/>
    </location>
</feature>
<dbReference type="SMART" id="SM00382">
    <property type="entry name" value="AAA"/>
    <property type="match status" value="1"/>
</dbReference>
<keyword evidence="1" id="KW-0813">Transport</keyword>
<feature type="compositionally biased region" description="Polar residues" evidence="4">
    <location>
        <begin position="330"/>
        <end position="358"/>
    </location>
</feature>
<feature type="compositionally biased region" description="Polar residues" evidence="4">
    <location>
        <begin position="445"/>
        <end position="482"/>
    </location>
</feature>
<feature type="compositionally biased region" description="Polar residues" evidence="4">
    <location>
        <begin position="506"/>
        <end position="528"/>
    </location>
</feature>